<evidence type="ECO:0000259" key="6">
    <source>
        <dbReference type="PROSITE" id="PS50093"/>
    </source>
</evidence>
<dbReference type="Proteomes" id="UP001258315">
    <property type="component" value="Unassembled WGS sequence"/>
</dbReference>
<dbReference type="Pfam" id="PF13585">
    <property type="entry name" value="CHU_C"/>
    <property type="match status" value="1"/>
</dbReference>
<proteinExistence type="predicted"/>
<dbReference type="InterPro" id="IPR000601">
    <property type="entry name" value="PKD_dom"/>
</dbReference>
<dbReference type="RefSeq" id="WP_311947292.1">
    <property type="nucleotide sequence ID" value="NZ_JAVLVU010000001.1"/>
</dbReference>
<evidence type="ECO:0000256" key="1">
    <source>
        <dbReference type="ARBA" id="ARBA00004141"/>
    </source>
</evidence>
<dbReference type="InterPro" id="IPR045828">
    <property type="entry name" value="PKD_Bacteroidetes"/>
</dbReference>
<dbReference type="PANTHER" id="PTHR46730:SF1">
    <property type="entry name" value="PLAT DOMAIN-CONTAINING PROTEIN"/>
    <property type="match status" value="1"/>
</dbReference>
<keyword evidence="8" id="KW-1185">Reference proteome</keyword>
<evidence type="ECO:0000256" key="2">
    <source>
        <dbReference type="ARBA" id="ARBA00022692"/>
    </source>
</evidence>
<feature type="domain" description="PKD" evidence="6">
    <location>
        <begin position="1480"/>
        <end position="1552"/>
    </location>
</feature>
<dbReference type="CDD" id="cd00146">
    <property type="entry name" value="PKD"/>
    <property type="match status" value="2"/>
</dbReference>
<protein>
    <submittedName>
        <fullName evidence="7">PKD repeat protein</fullName>
    </submittedName>
</protein>
<accession>A0ABU3GR40</accession>
<dbReference type="PROSITE" id="PS50093">
    <property type="entry name" value="PKD"/>
    <property type="match status" value="4"/>
</dbReference>
<feature type="domain" description="PKD" evidence="6">
    <location>
        <begin position="1669"/>
        <end position="1714"/>
    </location>
</feature>
<dbReference type="InterPro" id="IPR022409">
    <property type="entry name" value="PKD/Chitinase_dom"/>
</dbReference>
<organism evidence="7 8">
    <name type="scientific">Mucilaginibacter terrae</name>
    <dbReference type="NCBI Taxonomy" id="1955052"/>
    <lineage>
        <taxon>Bacteria</taxon>
        <taxon>Pseudomonadati</taxon>
        <taxon>Bacteroidota</taxon>
        <taxon>Sphingobacteriia</taxon>
        <taxon>Sphingobacteriales</taxon>
        <taxon>Sphingobacteriaceae</taxon>
        <taxon>Mucilaginibacter</taxon>
    </lineage>
</organism>
<dbReference type="InterPro" id="IPR013783">
    <property type="entry name" value="Ig-like_fold"/>
</dbReference>
<dbReference type="PANTHER" id="PTHR46730">
    <property type="entry name" value="POLYCYSTIN-1"/>
    <property type="match status" value="1"/>
</dbReference>
<gene>
    <name evidence="7" type="ORF">QE417_000494</name>
</gene>
<dbReference type="Gene3D" id="2.60.40.10">
    <property type="entry name" value="Immunoglobulins"/>
    <property type="match status" value="7"/>
</dbReference>
<evidence type="ECO:0000313" key="8">
    <source>
        <dbReference type="Proteomes" id="UP001258315"/>
    </source>
</evidence>
<feature type="domain" description="PKD" evidence="6">
    <location>
        <begin position="480"/>
        <end position="527"/>
    </location>
</feature>
<keyword evidence="2" id="KW-0812">Transmembrane</keyword>
<evidence type="ECO:0000256" key="4">
    <source>
        <dbReference type="ARBA" id="ARBA00022989"/>
    </source>
</evidence>
<comment type="subcellular location">
    <subcellularLocation>
        <location evidence="1">Membrane</location>
        <topology evidence="1">Multi-pass membrane protein</topology>
    </subcellularLocation>
</comment>
<dbReference type="Pfam" id="PF18911">
    <property type="entry name" value="PKD_4"/>
    <property type="match status" value="2"/>
</dbReference>
<keyword evidence="5" id="KW-0472">Membrane</keyword>
<dbReference type="EMBL" id="JAVLVU010000001">
    <property type="protein sequence ID" value="MDT3401422.1"/>
    <property type="molecule type" value="Genomic_DNA"/>
</dbReference>
<keyword evidence="4" id="KW-1133">Transmembrane helix</keyword>
<feature type="domain" description="PKD" evidence="6">
    <location>
        <begin position="1581"/>
        <end position="1623"/>
    </location>
</feature>
<evidence type="ECO:0000256" key="3">
    <source>
        <dbReference type="ARBA" id="ARBA00022737"/>
    </source>
</evidence>
<dbReference type="InterPro" id="IPR035986">
    <property type="entry name" value="PKD_dom_sf"/>
</dbReference>
<dbReference type="Pfam" id="PF19406">
    <property type="entry name" value="PKD_5"/>
    <property type="match status" value="2"/>
</dbReference>
<dbReference type="SUPFAM" id="SSF49299">
    <property type="entry name" value="PKD domain"/>
    <property type="match status" value="7"/>
</dbReference>
<keyword evidence="3" id="KW-0677">Repeat</keyword>
<evidence type="ECO:0000313" key="7">
    <source>
        <dbReference type="EMBL" id="MDT3401422.1"/>
    </source>
</evidence>
<evidence type="ECO:0000256" key="5">
    <source>
        <dbReference type="ARBA" id="ARBA00023136"/>
    </source>
</evidence>
<sequence>MVRLSIKGAVRIFLLCWGVLMGSSALYAQTVAIRTVDPGPYAPGSSIAAAIKITDADGKIAVSGNLFQLFLSDANGNFTTEKKIGEFSGYYTGFVNGLIPANTTPGTGYKVRIKTTSPATVSAASNAFTISAGTAVIAKVNSNTVNPSYPEVYGTCFATDGFPFLFVNESTTGSTVTANFYDDLNQNDEQTIPINGTGTFNAKTNDYTIFVKAVNNGIVGTKGYLLLNNFVRNSFQTQNSSSVCLPENSKATVSYSVNITGGGGIQNNYPGTLYTIRWGDGLTTNLTYYQIASTGGILTHDYAVSSCGAKNAEGTVTNKFEVSFRVSNVYCPDQSKNLSGDQAVLSPPKTIIGGPSVGCTGKELTFTNTSYAGQVVSSVAGGANCENPNATFQWFVNGVAVPPYNTKKNVPLKYTFPAAGTYSVSLRLTSSTPCVAPDAKMDVCIQDPPKASFTLPQTACIGSGPVIPVNTSEVAVPCNTPVTYNWTITPATGFTYTNGTSRASQTPQISFITPGKYTVQLAVNNGVCDAALSDVQTITVSNIPTATLSPSFSLCGKGQTLTFNNTTGSATRTTFTGTPDPQPDTYQWTVTGLNGIAPAIFANGTTTNSQYPQITFPDFGSYNVVVKHTNQCGAVTSNVQQITFREAPTLSAGPDQVICSGATAQLDGSVTGTYNTLVWSTSGTGIFSNRNIEKPFYTPSAADRAAGLVKLTLRITTSLPGDCANISDEVIININPANTVTSANAKTICTGNPVAYSPTSTVAGSIYNWAVTLSSPNAGGFAAAGSGDINDVLTNSSSTANATVIYTITPQANGCDGTPFTFTVTVSPKPEVTITGPAANTICSGMQTGIQLASNVSGTQYTWTVTSTNGVTGATDQSMPVATTAISQTLLNTGTTAGTVTYTITPINSNTADNCQGAAKTITLTVQPQVPAANAGSDALICNQPSFQLQGNDPGTFTGMWTITSGQTGVTFTDATKFNTTVNGLQANQTYTFKWTLTGAAQCSSQSDEVKVVNNPPVSANTVNYPSTTACAGQVVTILGSTPQGGNGTYTYLWESSLNGNTWTVLTSQTNIDLTVPVSQSTYFRRSVASGACSDDKSNAVLVTVQPAISNNTITLANNTVCANKSAGEIFGSQPAGADGNFNYQWQSSIDGGANWANITDATGVNYLTPVLVVNIRYRRVVSSQVCTGVQSNISNVIAVTVNPDAKSEFTWTKDAGCIPFVLNAQNIKAVEYPDRNAVYTWYANNQVIGTGVNFPGYTINTDGETVDIRLIVTSKFGCESAVFSHTFSSVKVVKASFNPSTTQNCGTTTVTFQNISNPLTAATYFWDFGNGQTSTKAQPDPVTFTADPEGKDITYKVVLTATTDCSVDKMEGTVIIKPGVPVAKIFPNALTGCAPFTLVLDNRSPGTNDNYIYHVLNANGVEVYKASNTTKSQQTITLSDQGIYSVFMEAVNSCGTGKSDAITIEVTARQVIAGIRAISPTAGCAPFKLELQNTSVGATNYKIDWGDGNGPQDVFTNSNLAHTYTDSKTYTVKLYAVNNCGQDIKEITINVSNKPTAGFTFTLQGCPDATANFTNTTPVNGNADDLEYTWNFGDQFATAANPNTSSGRNATHIFSYKGASYVVTLTVRNRVTGCESFDTKTVSVGAPPIAEFRVRPDSVQLYPNYQFSFQDQTQNSPTKWEWDFGDGGRSTQQNPTHTYADTGRYKVTLVVTNQNCFATKSHFVRITGTPGQLYVPNAFTPASTNQELNQFIAKGSGIKDWVMRIFNNYGQLVWETNKLDSRGEPVEGWDGTFKGTPVPQGVYIWQIEARFINGSEWKGMSYNNSSPRRTGVIHVIR</sequence>
<comment type="caution">
    <text evidence="7">The sequence shown here is derived from an EMBL/GenBank/DDBJ whole genome shotgun (WGS) entry which is preliminary data.</text>
</comment>
<name>A0ABU3GR40_9SPHI</name>
<dbReference type="SMART" id="SM00089">
    <property type="entry name" value="PKD"/>
    <property type="match status" value="5"/>
</dbReference>
<reference evidence="8" key="1">
    <citation type="submission" date="2023-07" db="EMBL/GenBank/DDBJ databases">
        <title>Functional and genomic diversity of the sorghum phyllosphere microbiome.</title>
        <authorList>
            <person name="Shade A."/>
        </authorList>
    </citation>
    <scope>NUCLEOTIDE SEQUENCE [LARGE SCALE GENOMIC DNA]</scope>
    <source>
        <strain evidence="8">SORGH_AS_0422</strain>
    </source>
</reference>